<dbReference type="Proteomes" id="UP000009328">
    <property type="component" value="Unassembled WGS sequence"/>
</dbReference>
<dbReference type="EMBL" id="CAIF01000123">
    <property type="protein sequence ID" value="CCH44361.1"/>
    <property type="molecule type" value="Genomic_DNA"/>
</dbReference>
<gene>
    <name evidence="2" type="ORF">BN7_3924</name>
</gene>
<dbReference type="AlphaFoldDB" id="K0KN16"/>
<protein>
    <submittedName>
        <fullName evidence="2">Membrane protein</fullName>
    </submittedName>
</protein>
<name>K0KN16_WICCF</name>
<keyword evidence="3" id="KW-1185">Reference proteome</keyword>
<organism evidence="2 3">
    <name type="scientific">Wickerhamomyces ciferrii (strain ATCC 14091 / BCRC 22168 / CBS 111 / JCM 3599 / NBRC 0793 / NRRL Y-1031 F-60-10)</name>
    <name type="common">Yeast</name>
    <name type="synonym">Pichia ciferrii</name>
    <dbReference type="NCBI Taxonomy" id="1206466"/>
    <lineage>
        <taxon>Eukaryota</taxon>
        <taxon>Fungi</taxon>
        <taxon>Dikarya</taxon>
        <taxon>Ascomycota</taxon>
        <taxon>Saccharomycotina</taxon>
        <taxon>Saccharomycetes</taxon>
        <taxon>Phaffomycetales</taxon>
        <taxon>Wickerhamomycetaceae</taxon>
        <taxon>Wickerhamomyces</taxon>
    </lineage>
</organism>
<keyword evidence="1" id="KW-1133">Transmembrane helix</keyword>
<dbReference type="HOGENOM" id="CLU_906752_0_0_1"/>
<keyword evidence="1" id="KW-0812">Transmembrane</keyword>
<evidence type="ECO:0000256" key="1">
    <source>
        <dbReference type="SAM" id="Phobius"/>
    </source>
</evidence>
<feature type="transmembrane region" description="Helical" evidence="1">
    <location>
        <begin position="278"/>
        <end position="299"/>
    </location>
</feature>
<proteinExistence type="predicted"/>
<dbReference type="InParanoid" id="K0KN16"/>
<comment type="caution">
    <text evidence="2">The sequence shown here is derived from an EMBL/GenBank/DDBJ whole genome shotgun (WGS) entry which is preliminary data.</text>
</comment>
<feature type="transmembrane region" description="Helical" evidence="1">
    <location>
        <begin position="241"/>
        <end position="258"/>
    </location>
</feature>
<evidence type="ECO:0000313" key="3">
    <source>
        <dbReference type="Proteomes" id="UP000009328"/>
    </source>
</evidence>
<reference evidence="2 3" key="1">
    <citation type="journal article" date="2012" name="Eukaryot. Cell">
        <title>Draft genome sequence of Wickerhamomyces ciferrii NRRL Y-1031 F-60-10.</title>
        <authorList>
            <person name="Schneider J."/>
            <person name="Andrea H."/>
            <person name="Blom J."/>
            <person name="Jaenicke S."/>
            <person name="Ruckert C."/>
            <person name="Schorsch C."/>
            <person name="Szczepanowski R."/>
            <person name="Farwick M."/>
            <person name="Goesmann A."/>
            <person name="Puhler A."/>
            <person name="Schaffer S."/>
            <person name="Tauch A."/>
            <person name="Kohler T."/>
            <person name="Brinkrolf K."/>
        </authorList>
    </citation>
    <scope>NUCLEOTIDE SEQUENCE [LARGE SCALE GENOMIC DNA]</scope>
    <source>
        <strain evidence="3">ATCC 14091 / BCRC 22168 / CBS 111 / JCM 3599 / NBRC 0793 / NRRL Y-1031 F-60-10</strain>
    </source>
</reference>
<accession>K0KN16</accession>
<sequence>MSSYLTRKPTINLYPDSPKIGAFEKQLSLIKTPELLLNDTLSPITYDLSDEPISLDELSPLDHSSVDSGAAQLEKKLNSLRKSNRLITSRSRQQQAEAQAAKIKKQAIESIKTPKLASPNLSSINRVGSLKFKVPTEEIKQLRSELELFITNIVHFIGGVTRNDVEVFFDGLSEIIIGVFVIFGCEIMSLSKDSFLVLVQLVTVSVIRIGFRNVDYDSLLFQSPIVSIFEKSNLPNTVKRSITHLITMFQVHLLLSTFRVTASFKSRYYIEESKIDSLTIMGLGLIMVLLCLNLLLNALPASRRYSS</sequence>
<keyword evidence="1" id="KW-0472">Membrane</keyword>
<evidence type="ECO:0000313" key="2">
    <source>
        <dbReference type="EMBL" id="CCH44361.1"/>
    </source>
</evidence>